<dbReference type="Pfam" id="PF07179">
    <property type="entry name" value="SseB"/>
    <property type="match status" value="1"/>
</dbReference>
<dbReference type="Pfam" id="PF14581">
    <property type="entry name" value="SseB_C"/>
    <property type="match status" value="1"/>
</dbReference>
<dbReference type="RefSeq" id="WP_380580440.1">
    <property type="nucleotide sequence ID" value="NZ_JBHSQJ010000019.1"/>
</dbReference>
<feature type="domain" description="SseB protein N-terminal" evidence="1">
    <location>
        <begin position="8"/>
        <end position="116"/>
    </location>
</feature>
<protein>
    <submittedName>
        <fullName evidence="3">Enhanced serine sensitivity protein SseB C-terminal domain-containing protein</fullName>
    </submittedName>
</protein>
<dbReference type="Proteomes" id="UP001596174">
    <property type="component" value="Unassembled WGS sequence"/>
</dbReference>
<organism evidence="3 4">
    <name type="scientific">Streptacidiphilus monticola</name>
    <dbReference type="NCBI Taxonomy" id="2161674"/>
    <lineage>
        <taxon>Bacteria</taxon>
        <taxon>Bacillati</taxon>
        <taxon>Actinomycetota</taxon>
        <taxon>Actinomycetes</taxon>
        <taxon>Kitasatosporales</taxon>
        <taxon>Streptomycetaceae</taxon>
        <taxon>Streptacidiphilus</taxon>
    </lineage>
</organism>
<gene>
    <name evidence="3" type="ORF">ACFP3V_05820</name>
</gene>
<proteinExistence type="predicted"/>
<keyword evidence="4" id="KW-1185">Reference proteome</keyword>
<evidence type="ECO:0000259" key="1">
    <source>
        <dbReference type="Pfam" id="PF07179"/>
    </source>
</evidence>
<sequence length="237" mass="24861">MTWPGNELEQVLQASVGEPGATPRVMEVLARSHVWLPLPGGPTQDGITLDLPTTELAGKPYVPVFSSEEQLHAVAGAAMSYAIAPVRELARGLPPGVGIAVNPEGTVGIPVPAEGVPDLCVGEPAQVGLREPEPEAEPGEFLGQAAGELSLLPHVLTARRALVQVEGDPEKLFVGVQLSSLQQADQEAVHLALGRALHAAPVPWPVSVVLLDVAQDTLAAWMLASVTPFYDRSERLG</sequence>
<dbReference type="InterPro" id="IPR027945">
    <property type="entry name" value="SseB_C"/>
</dbReference>
<accession>A0ABW1FXU6</accession>
<evidence type="ECO:0000313" key="3">
    <source>
        <dbReference type="EMBL" id="MFC5906732.1"/>
    </source>
</evidence>
<dbReference type="InterPro" id="IPR009839">
    <property type="entry name" value="SseB_N"/>
</dbReference>
<comment type="caution">
    <text evidence="3">The sequence shown here is derived from an EMBL/GenBank/DDBJ whole genome shotgun (WGS) entry which is preliminary data.</text>
</comment>
<name>A0ABW1FXU6_9ACTN</name>
<reference evidence="4" key="1">
    <citation type="journal article" date="2019" name="Int. J. Syst. Evol. Microbiol.">
        <title>The Global Catalogue of Microorganisms (GCM) 10K type strain sequencing project: providing services to taxonomists for standard genome sequencing and annotation.</title>
        <authorList>
            <consortium name="The Broad Institute Genomics Platform"/>
            <consortium name="The Broad Institute Genome Sequencing Center for Infectious Disease"/>
            <person name="Wu L."/>
            <person name="Ma J."/>
        </authorList>
    </citation>
    <scope>NUCLEOTIDE SEQUENCE [LARGE SCALE GENOMIC DNA]</scope>
    <source>
        <strain evidence="4">JCM 4816</strain>
    </source>
</reference>
<evidence type="ECO:0000259" key="2">
    <source>
        <dbReference type="Pfam" id="PF14581"/>
    </source>
</evidence>
<evidence type="ECO:0000313" key="4">
    <source>
        <dbReference type="Proteomes" id="UP001596174"/>
    </source>
</evidence>
<dbReference type="EMBL" id="JBHSQJ010000019">
    <property type="protein sequence ID" value="MFC5906732.1"/>
    <property type="molecule type" value="Genomic_DNA"/>
</dbReference>
<feature type="domain" description="SseB protein C-terminal" evidence="2">
    <location>
        <begin position="125"/>
        <end position="232"/>
    </location>
</feature>